<dbReference type="InterPro" id="IPR003870">
    <property type="entry name" value="DUF222"/>
</dbReference>
<feature type="region of interest" description="Disordered" evidence="1">
    <location>
        <begin position="292"/>
        <end position="311"/>
    </location>
</feature>
<evidence type="ECO:0000256" key="1">
    <source>
        <dbReference type="SAM" id="MobiDB-lite"/>
    </source>
</evidence>
<dbReference type="CDD" id="cd00085">
    <property type="entry name" value="HNHc"/>
    <property type="match status" value="1"/>
</dbReference>
<reference evidence="3 4" key="1">
    <citation type="submission" date="2024-02" db="EMBL/GenBank/DDBJ databases">
        <title>Janibacter sp. nov., isolated from gut of marine sandworm.</title>
        <authorList>
            <person name="Kim B."/>
            <person name="Jun M.O."/>
            <person name="Shin N.-R."/>
        </authorList>
    </citation>
    <scope>NUCLEOTIDE SEQUENCE [LARGE SCALE GENOMIC DNA]</scope>
    <source>
        <strain evidence="3 4">A1S7</strain>
    </source>
</reference>
<name>A0ABZ2MHM7_9MICO</name>
<evidence type="ECO:0000259" key="2">
    <source>
        <dbReference type="SMART" id="SM00507"/>
    </source>
</evidence>
<accession>A0ABZ2MHM7</accession>
<keyword evidence="4" id="KW-1185">Reference proteome</keyword>
<dbReference type="EMBL" id="CP144913">
    <property type="protein sequence ID" value="WXB76569.1"/>
    <property type="molecule type" value="Genomic_DNA"/>
</dbReference>
<dbReference type="Proteomes" id="UP001382727">
    <property type="component" value="Chromosome"/>
</dbReference>
<dbReference type="Pfam" id="PF02720">
    <property type="entry name" value="DUF222"/>
    <property type="match status" value="1"/>
</dbReference>
<evidence type="ECO:0000313" key="4">
    <source>
        <dbReference type="Proteomes" id="UP001382727"/>
    </source>
</evidence>
<evidence type="ECO:0000313" key="3">
    <source>
        <dbReference type="EMBL" id="WXB76569.1"/>
    </source>
</evidence>
<feature type="compositionally biased region" description="Basic and acidic residues" evidence="1">
    <location>
        <begin position="298"/>
        <end position="311"/>
    </location>
</feature>
<proteinExistence type="predicted"/>
<dbReference type="Gene3D" id="1.10.30.50">
    <property type="match status" value="1"/>
</dbReference>
<feature type="region of interest" description="Disordered" evidence="1">
    <location>
        <begin position="239"/>
        <end position="269"/>
    </location>
</feature>
<dbReference type="InterPro" id="IPR003615">
    <property type="entry name" value="HNH_nuc"/>
</dbReference>
<dbReference type="SMART" id="SM00507">
    <property type="entry name" value="HNHc"/>
    <property type="match status" value="1"/>
</dbReference>
<sequence length="472" mass="49652">MSTVAQWHEGDGLVPGLREALRSLMLGAGADRARPAAAGEGRAAPGGMADACDGDGAGGAAGVGDGLWRRSDTEITEALAVVGQVRQLLEVAEVSLVREGLHRGLPSEASWSAHDWVARAEGQRAPDPAMRHIASVVRVARAGTPLAGRYATTARAGTMRMRRAFDDGELPLGKADQLVRFHAQVAPVADEDALDEDVQMMVAAAKDDVVATGPDGRATQRVRGLTEKELATLVTRTGRLLTPAKDQDREDERATAARSLTKSPGPAGMSSYTVVLDAEGAAVVDSAIAALSGPVKGPDGERDERPAPRRRADALLDVIRRGVSSPGEAPKSDKAQLMVTISLADLRDGTHGAGVTTTGEVLAPGVVRRLACDAGVIPVVLGSGGEVLDMGRTARLFTPGQRRAVWLRDGGCTYPGCTMPPQWCDAHHVDWWSRGGVTDMDNAALLCERHHTKVHTLDPRATITPTGVTWHV</sequence>
<protein>
    <submittedName>
        <fullName evidence="3">DUF222 domain-containing protein</fullName>
    </submittedName>
</protein>
<feature type="domain" description="HNH nuclease" evidence="2">
    <location>
        <begin position="400"/>
        <end position="452"/>
    </location>
</feature>
<dbReference type="RefSeq" id="WP_338749673.1">
    <property type="nucleotide sequence ID" value="NZ_CP144913.1"/>
</dbReference>
<organism evidence="3 4">
    <name type="scientific">Janibacter alittae</name>
    <dbReference type="NCBI Taxonomy" id="3115209"/>
    <lineage>
        <taxon>Bacteria</taxon>
        <taxon>Bacillati</taxon>
        <taxon>Actinomycetota</taxon>
        <taxon>Actinomycetes</taxon>
        <taxon>Micrococcales</taxon>
        <taxon>Intrasporangiaceae</taxon>
        <taxon>Janibacter</taxon>
    </lineage>
</organism>
<feature type="compositionally biased region" description="Basic and acidic residues" evidence="1">
    <location>
        <begin position="245"/>
        <end position="255"/>
    </location>
</feature>
<gene>
    <name evidence="3" type="ORF">V1351_00500</name>
</gene>